<dbReference type="Proteomes" id="UP001165489">
    <property type="component" value="Unassembled WGS sequence"/>
</dbReference>
<feature type="domain" description="DUF4143" evidence="1">
    <location>
        <begin position="2"/>
        <end position="117"/>
    </location>
</feature>
<dbReference type="InterPro" id="IPR025420">
    <property type="entry name" value="DUF4143"/>
</dbReference>
<accession>A0ABS9V2K5</accession>
<dbReference type="PANTHER" id="PTHR43566">
    <property type="entry name" value="CONSERVED PROTEIN"/>
    <property type="match status" value="1"/>
</dbReference>
<evidence type="ECO:0000259" key="1">
    <source>
        <dbReference type="Pfam" id="PF13635"/>
    </source>
</evidence>
<dbReference type="EMBL" id="JAKZGP010000042">
    <property type="protein sequence ID" value="MCH7410641.1"/>
    <property type="molecule type" value="Genomic_DNA"/>
</dbReference>
<sequence length="169" mass="19082">MDLSSPTIKSYIELLEDLLLIRSVRPWHRNVGKRNVKSPKIYIRDSGLVHALLNIGDMDDLLNHPILGMSWKGFIIENILSELPKGTEYWYYRTFSGAEIDLFITYKTKVIAIEIKKTLSPKISKGFLISCEDIMATDKYLVYGGSETYPIGGETLAVSLQGILAINEL</sequence>
<name>A0ABS9V2K5_9BACT</name>
<proteinExistence type="predicted"/>
<evidence type="ECO:0000313" key="3">
    <source>
        <dbReference type="Proteomes" id="UP001165489"/>
    </source>
</evidence>
<dbReference type="PANTHER" id="PTHR43566:SF2">
    <property type="entry name" value="DUF4143 DOMAIN-CONTAINING PROTEIN"/>
    <property type="match status" value="1"/>
</dbReference>
<gene>
    <name evidence="2" type="ORF">MM239_14630</name>
</gene>
<dbReference type="Pfam" id="PF13635">
    <property type="entry name" value="DUF4143"/>
    <property type="match status" value="1"/>
</dbReference>
<organism evidence="2 3">
    <name type="scientific">Belliella filtrata</name>
    <dbReference type="NCBI Taxonomy" id="2923435"/>
    <lineage>
        <taxon>Bacteria</taxon>
        <taxon>Pseudomonadati</taxon>
        <taxon>Bacteroidota</taxon>
        <taxon>Cytophagia</taxon>
        <taxon>Cytophagales</taxon>
        <taxon>Cyclobacteriaceae</taxon>
        <taxon>Belliella</taxon>
    </lineage>
</organism>
<evidence type="ECO:0000313" key="2">
    <source>
        <dbReference type="EMBL" id="MCH7410641.1"/>
    </source>
</evidence>
<comment type="caution">
    <text evidence="2">The sequence shown here is derived from an EMBL/GenBank/DDBJ whole genome shotgun (WGS) entry which is preliminary data.</text>
</comment>
<keyword evidence="3" id="KW-1185">Reference proteome</keyword>
<protein>
    <submittedName>
        <fullName evidence="2">DUF4143 domain-containing protein</fullName>
    </submittedName>
</protein>
<reference evidence="2" key="1">
    <citation type="submission" date="2022-03" db="EMBL/GenBank/DDBJ databases">
        <title>De novo assembled genomes of Belliella spp. (Cyclobacteriaceae) strains.</title>
        <authorList>
            <person name="Szabo A."/>
            <person name="Korponai K."/>
            <person name="Felfoldi T."/>
        </authorList>
    </citation>
    <scope>NUCLEOTIDE SEQUENCE</scope>
    <source>
        <strain evidence="2">DSM 111904</strain>
    </source>
</reference>